<feature type="region of interest" description="Disordered" evidence="1">
    <location>
        <begin position="148"/>
        <end position="181"/>
    </location>
</feature>
<dbReference type="EMBL" id="JARJCN010000018">
    <property type="protein sequence ID" value="KAJ7092476.1"/>
    <property type="molecule type" value="Genomic_DNA"/>
</dbReference>
<proteinExistence type="predicted"/>
<organism evidence="2 3">
    <name type="scientific">Mycena belliarum</name>
    <dbReference type="NCBI Taxonomy" id="1033014"/>
    <lineage>
        <taxon>Eukaryota</taxon>
        <taxon>Fungi</taxon>
        <taxon>Dikarya</taxon>
        <taxon>Basidiomycota</taxon>
        <taxon>Agaricomycotina</taxon>
        <taxon>Agaricomycetes</taxon>
        <taxon>Agaricomycetidae</taxon>
        <taxon>Agaricales</taxon>
        <taxon>Marasmiineae</taxon>
        <taxon>Mycenaceae</taxon>
        <taxon>Mycena</taxon>
    </lineage>
</organism>
<sequence length="219" mass="23593">MLLEICEHLRLISNPCVVFQHEHKGNNGTAGVKPTHCHPSAQSRPRPFPSPLRVLPPPPHVASGWARRGGSILLECKLAMPGEASLGPRCAGQARAGARSGARASFRDIISSCHWAQLIMSLGSLSGYGADIGEAAYTRHHFADRVGKQRIGTANMSGKKDDDNEKTRTGSTGSSRWDLSLRAEEESRSRACRQVLASVLSICDSYPTRCIVPARGLTS</sequence>
<feature type="compositionally biased region" description="Basic and acidic residues" evidence="1">
    <location>
        <begin position="158"/>
        <end position="168"/>
    </location>
</feature>
<accession>A0AAD6XWE0</accession>
<keyword evidence="3" id="KW-1185">Reference proteome</keyword>
<gene>
    <name evidence="2" type="ORF">B0H15DRAFT_175652</name>
</gene>
<dbReference type="AlphaFoldDB" id="A0AAD6XWE0"/>
<evidence type="ECO:0000256" key="1">
    <source>
        <dbReference type="SAM" id="MobiDB-lite"/>
    </source>
</evidence>
<comment type="caution">
    <text evidence="2">The sequence shown here is derived from an EMBL/GenBank/DDBJ whole genome shotgun (WGS) entry which is preliminary data.</text>
</comment>
<evidence type="ECO:0000313" key="3">
    <source>
        <dbReference type="Proteomes" id="UP001222325"/>
    </source>
</evidence>
<dbReference type="Proteomes" id="UP001222325">
    <property type="component" value="Unassembled WGS sequence"/>
</dbReference>
<feature type="region of interest" description="Disordered" evidence="1">
    <location>
        <begin position="27"/>
        <end position="50"/>
    </location>
</feature>
<reference evidence="2" key="1">
    <citation type="submission" date="2023-03" db="EMBL/GenBank/DDBJ databases">
        <title>Massive genome expansion in bonnet fungi (Mycena s.s.) driven by repeated elements and novel gene families across ecological guilds.</title>
        <authorList>
            <consortium name="Lawrence Berkeley National Laboratory"/>
            <person name="Harder C.B."/>
            <person name="Miyauchi S."/>
            <person name="Viragh M."/>
            <person name="Kuo A."/>
            <person name="Thoen E."/>
            <person name="Andreopoulos B."/>
            <person name="Lu D."/>
            <person name="Skrede I."/>
            <person name="Drula E."/>
            <person name="Henrissat B."/>
            <person name="Morin E."/>
            <person name="Kohler A."/>
            <person name="Barry K."/>
            <person name="LaButti K."/>
            <person name="Morin E."/>
            <person name="Salamov A."/>
            <person name="Lipzen A."/>
            <person name="Mereny Z."/>
            <person name="Hegedus B."/>
            <person name="Baldrian P."/>
            <person name="Stursova M."/>
            <person name="Weitz H."/>
            <person name="Taylor A."/>
            <person name="Grigoriev I.V."/>
            <person name="Nagy L.G."/>
            <person name="Martin F."/>
            <person name="Kauserud H."/>
        </authorList>
    </citation>
    <scope>NUCLEOTIDE SEQUENCE</scope>
    <source>
        <strain evidence="2">CBHHK173m</strain>
    </source>
</reference>
<evidence type="ECO:0000313" key="2">
    <source>
        <dbReference type="EMBL" id="KAJ7092476.1"/>
    </source>
</evidence>
<name>A0AAD6XWE0_9AGAR</name>
<protein>
    <submittedName>
        <fullName evidence="2">Uncharacterized protein</fullName>
    </submittedName>
</protein>